<dbReference type="Proteomes" id="UP000266328">
    <property type="component" value="Unassembled WGS sequence"/>
</dbReference>
<protein>
    <submittedName>
        <fullName evidence="2">M48 family peptidase</fullName>
    </submittedName>
</protein>
<dbReference type="OrthoDB" id="9811177at2"/>
<dbReference type="InterPro" id="IPR002725">
    <property type="entry name" value="YgjP-like_metallopeptidase"/>
</dbReference>
<gene>
    <name evidence="2" type="ORF">SMC7_06910</name>
</gene>
<evidence type="ECO:0000313" key="3">
    <source>
        <dbReference type="Proteomes" id="UP000266328"/>
    </source>
</evidence>
<keyword evidence="3" id="KW-1185">Reference proteome</keyword>
<dbReference type="EMBL" id="QXIS01000035">
    <property type="protein sequence ID" value="RIE05533.1"/>
    <property type="molecule type" value="Genomic_DNA"/>
</dbReference>
<dbReference type="PANTHER" id="PTHR30399">
    <property type="entry name" value="UNCHARACTERIZED PROTEIN YGJP"/>
    <property type="match status" value="1"/>
</dbReference>
<dbReference type="PANTHER" id="PTHR30399:SF1">
    <property type="entry name" value="UTP PYROPHOSPHATASE"/>
    <property type="match status" value="1"/>
</dbReference>
<proteinExistence type="predicted"/>
<dbReference type="CDD" id="cd07344">
    <property type="entry name" value="M48_yhfN_like"/>
    <property type="match status" value="1"/>
</dbReference>
<name>A0A398CSK8_9BACT</name>
<sequence length="238" mass="27376">MGVKKPEGEQRTSPVAGAYVLVRSRRRTVGLEVRPDATLVVRAPARTPVWFVESLLREKAGWIEDKLAKARSHVSRLPRHDFLTGERFPYLGREWPFVVLAFQKMPLAFDEKTGFSLDMAAFDRGEVVFEEWYRARARELLAERVHHYAPLVGVSLPRLRITGAERRWGSCSTSGTVSFAWRLIMAPMDVVDYVVVHELAHQREMNHSARFWVVVASVLPYYDVCRRWLKDHGGMLTI</sequence>
<comment type="caution">
    <text evidence="2">The sequence shown here is derived from an EMBL/GenBank/DDBJ whole genome shotgun (WGS) entry which is preliminary data.</text>
</comment>
<feature type="domain" description="YgjP-like metallopeptidase" evidence="1">
    <location>
        <begin position="27"/>
        <end position="232"/>
    </location>
</feature>
<reference evidence="2 3" key="1">
    <citation type="submission" date="2018-09" db="EMBL/GenBank/DDBJ databases">
        <title>Discovery and Ecogenomic Context for Candidatus Cryosericales, a Global Caldiserica Order Active in Thawing Permafrost.</title>
        <authorList>
            <person name="Martinez M.A."/>
            <person name="Woodcroft B.J."/>
            <person name="Ignacio Espinoza J.C."/>
            <person name="Zayed A."/>
            <person name="Singleton C.M."/>
            <person name="Boyd J."/>
            <person name="Li Y.-F."/>
            <person name="Purvine S."/>
            <person name="Maughan H."/>
            <person name="Hodgkins S.B."/>
            <person name="Anderson D."/>
            <person name="Sederholm M."/>
            <person name="Temperton B."/>
            <person name="Saleska S.R."/>
            <person name="Tyson G.W."/>
            <person name="Rich V.I."/>
        </authorList>
    </citation>
    <scope>NUCLEOTIDE SEQUENCE [LARGE SCALE GENOMIC DNA]</scope>
    <source>
        <strain evidence="2 3">SMC7</strain>
    </source>
</reference>
<accession>A0A398CSK8</accession>
<dbReference type="Gene3D" id="3.30.2010.10">
    <property type="entry name" value="Metalloproteases ('zincins'), catalytic domain"/>
    <property type="match status" value="1"/>
</dbReference>
<evidence type="ECO:0000313" key="2">
    <source>
        <dbReference type="EMBL" id="RIE05533.1"/>
    </source>
</evidence>
<dbReference type="Pfam" id="PF01863">
    <property type="entry name" value="YgjP-like"/>
    <property type="match status" value="1"/>
</dbReference>
<dbReference type="AlphaFoldDB" id="A0A398CSK8"/>
<evidence type="ECO:0000259" key="1">
    <source>
        <dbReference type="Pfam" id="PF01863"/>
    </source>
</evidence>
<dbReference type="RefSeq" id="WP_119089620.1">
    <property type="nucleotide sequence ID" value="NZ_QXIS01000035.1"/>
</dbReference>
<dbReference type="InterPro" id="IPR053136">
    <property type="entry name" value="UTP_pyrophosphatase-like"/>
</dbReference>
<organism evidence="2 3">
    <name type="scientific">Candidatus Cryosericum terrychapinii</name>
    <dbReference type="NCBI Taxonomy" id="2290919"/>
    <lineage>
        <taxon>Bacteria</taxon>
        <taxon>Pseudomonadati</taxon>
        <taxon>Caldisericota/Cryosericota group</taxon>
        <taxon>Candidatus Cryosericota</taxon>
        <taxon>Candidatus Cryosericia</taxon>
        <taxon>Candidatus Cryosericales</taxon>
        <taxon>Candidatus Cryosericaceae</taxon>
        <taxon>Candidatus Cryosericum</taxon>
    </lineage>
</organism>